<name>A0AAV7TGG7_PLEWA</name>
<protein>
    <submittedName>
        <fullName evidence="1">Uncharacterized protein</fullName>
    </submittedName>
</protein>
<comment type="caution">
    <text evidence="1">The sequence shown here is derived from an EMBL/GenBank/DDBJ whole genome shotgun (WGS) entry which is preliminary data.</text>
</comment>
<organism evidence="1 2">
    <name type="scientific">Pleurodeles waltl</name>
    <name type="common">Iberian ribbed newt</name>
    <dbReference type="NCBI Taxonomy" id="8319"/>
    <lineage>
        <taxon>Eukaryota</taxon>
        <taxon>Metazoa</taxon>
        <taxon>Chordata</taxon>
        <taxon>Craniata</taxon>
        <taxon>Vertebrata</taxon>
        <taxon>Euteleostomi</taxon>
        <taxon>Amphibia</taxon>
        <taxon>Batrachia</taxon>
        <taxon>Caudata</taxon>
        <taxon>Salamandroidea</taxon>
        <taxon>Salamandridae</taxon>
        <taxon>Pleurodelinae</taxon>
        <taxon>Pleurodeles</taxon>
    </lineage>
</organism>
<evidence type="ECO:0000313" key="2">
    <source>
        <dbReference type="Proteomes" id="UP001066276"/>
    </source>
</evidence>
<dbReference type="AlphaFoldDB" id="A0AAV7TGG7"/>
<proteinExistence type="predicted"/>
<sequence length="137" mass="14489">MGAERRPDHPDAGEASWAARAVLAERGPLLVGGDGDELGCHLPPSDDGGGWWVGAAVPLDPPYQSASWRLRSCADVCGASLADPRNSLHYLGLLWNVGLDGERPLLTAEGEQSESCGPLTLARDREAEVTEFDGVQV</sequence>
<reference evidence="1" key="1">
    <citation type="journal article" date="2022" name="bioRxiv">
        <title>Sequencing and chromosome-scale assembly of the giantPleurodeles waltlgenome.</title>
        <authorList>
            <person name="Brown T."/>
            <person name="Elewa A."/>
            <person name="Iarovenko S."/>
            <person name="Subramanian E."/>
            <person name="Araus A.J."/>
            <person name="Petzold A."/>
            <person name="Susuki M."/>
            <person name="Suzuki K.-i.T."/>
            <person name="Hayashi T."/>
            <person name="Toyoda A."/>
            <person name="Oliveira C."/>
            <person name="Osipova E."/>
            <person name="Leigh N.D."/>
            <person name="Simon A."/>
            <person name="Yun M.H."/>
        </authorList>
    </citation>
    <scope>NUCLEOTIDE SEQUENCE</scope>
    <source>
        <strain evidence="1">20211129_DDA</strain>
        <tissue evidence="1">Liver</tissue>
    </source>
</reference>
<gene>
    <name evidence="1" type="ORF">NDU88_000949</name>
</gene>
<dbReference type="EMBL" id="JANPWB010000006">
    <property type="protein sequence ID" value="KAJ1175662.1"/>
    <property type="molecule type" value="Genomic_DNA"/>
</dbReference>
<dbReference type="Proteomes" id="UP001066276">
    <property type="component" value="Chromosome 3_2"/>
</dbReference>
<accession>A0AAV7TGG7</accession>
<evidence type="ECO:0000313" key="1">
    <source>
        <dbReference type="EMBL" id="KAJ1175662.1"/>
    </source>
</evidence>
<keyword evidence="2" id="KW-1185">Reference proteome</keyword>